<keyword evidence="2" id="KW-1185">Reference proteome</keyword>
<protein>
    <submittedName>
        <fullName evidence="1">Uncharacterized protein</fullName>
    </submittedName>
</protein>
<evidence type="ECO:0000313" key="1">
    <source>
        <dbReference type="EMBL" id="EDS01401.1"/>
    </source>
</evidence>
<sequence>MFFLRFAVFLILAQYFYAVKKTFSNHSNYRLMKMPFIISLR</sequence>
<proteinExistence type="predicted"/>
<name>B0MLQ2_9FIRM</name>
<comment type="caution">
    <text evidence="1">The sequence shown here is derived from an EMBL/GenBank/DDBJ whole genome shotgun (WGS) entry which is preliminary data.</text>
</comment>
<dbReference type="Proteomes" id="UP000005326">
    <property type="component" value="Unassembled WGS sequence"/>
</dbReference>
<gene>
    <name evidence="1" type="ORF">EUBSIR_00755</name>
</gene>
<dbReference type="AlphaFoldDB" id="B0MLQ2"/>
<evidence type="ECO:0000313" key="2">
    <source>
        <dbReference type="Proteomes" id="UP000005326"/>
    </source>
</evidence>
<accession>B0MLQ2</accession>
<dbReference type="EMBL" id="ABCA03000038">
    <property type="protein sequence ID" value="EDS01401.1"/>
    <property type="molecule type" value="Genomic_DNA"/>
</dbReference>
<reference evidence="1" key="2">
    <citation type="submission" date="2014-06" db="EMBL/GenBank/DDBJ databases">
        <title>Draft genome sequence of Eubacterium siraeum (DSM 15702).</title>
        <authorList>
            <person name="Sudarsanam P."/>
            <person name="Ley R."/>
            <person name="Guruge J."/>
            <person name="Turnbaugh P.J."/>
            <person name="Mahowald M."/>
            <person name="Liep D."/>
            <person name="Gordon J."/>
        </authorList>
    </citation>
    <scope>NUCLEOTIDE SEQUENCE</scope>
    <source>
        <strain evidence="1">DSM 15702</strain>
    </source>
</reference>
<reference evidence="1" key="1">
    <citation type="submission" date="2007-10" db="EMBL/GenBank/DDBJ databases">
        <authorList>
            <person name="Fulton L."/>
            <person name="Clifton S."/>
            <person name="Fulton B."/>
            <person name="Xu J."/>
            <person name="Minx P."/>
            <person name="Pepin K.H."/>
            <person name="Johnson M."/>
            <person name="Thiruvilangam P."/>
            <person name="Bhonagiri V."/>
            <person name="Nash W.E."/>
            <person name="Mardis E.R."/>
            <person name="Wilson R.K."/>
        </authorList>
    </citation>
    <scope>NUCLEOTIDE SEQUENCE [LARGE SCALE GENOMIC DNA]</scope>
    <source>
        <strain evidence="1">DSM 15702</strain>
    </source>
</reference>
<organism evidence="1 2">
    <name type="scientific">[Eubacterium] siraeum DSM 15702</name>
    <dbReference type="NCBI Taxonomy" id="428128"/>
    <lineage>
        <taxon>Bacteria</taxon>
        <taxon>Bacillati</taxon>
        <taxon>Bacillota</taxon>
        <taxon>Clostridia</taxon>
        <taxon>Eubacteriales</taxon>
        <taxon>Oscillospiraceae</taxon>
        <taxon>Oscillospiraceae incertae sedis</taxon>
    </lineage>
</organism>